<dbReference type="PROSITE" id="PS50110">
    <property type="entry name" value="RESPONSE_REGULATORY"/>
    <property type="match status" value="1"/>
</dbReference>
<dbReference type="KEGG" id="abas:ACPOL_5280"/>
<dbReference type="Pfam" id="PF00196">
    <property type="entry name" value="GerE"/>
    <property type="match status" value="1"/>
</dbReference>
<feature type="domain" description="Response regulatory" evidence="5">
    <location>
        <begin position="23"/>
        <end position="139"/>
    </location>
</feature>
<dbReference type="SMART" id="SM00448">
    <property type="entry name" value="REC"/>
    <property type="match status" value="1"/>
</dbReference>
<comment type="caution">
    <text evidence="3">Lacks conserved residue(s) required for the propagation of feature annotation.</text>
</comment>
<dbReference type="GO" id="GO:0003677">
    <property type="term" value="F:DNA binding"/>
    <property type="evidence" value="ECO:0007669"/>
    <property type="project" value="UniProtKB-KW"/>
</dbReference>
<accession>A0A2Z5G5P9</accession>
<dbReference type="GO" id="GO:0006355">
    <property type="term" value="P:regulation of DNA-templated transcription"/>
    <property type="evidence" value="ECO:0007669"/>
    <property type="project" value="InterPro"/>
</dbReference>
<dbReference type="PANTHER" id="PTHR43214:SF43">
    <property type="entry name" value="TWO-COMPONENT RESPONSE REGULATOR"/>
    <property type="match status" value="1"/>
</dbReference>
<evidence type="ECO:0000313" key="7">
    <source>
        <dbReference type="Proteomes" id="UP000253606"/>
    </source>
</evidence>
<keyword evidence="7" id="KW-1185">Reference proteome</keyword>
<protein>
    <submittedName>
        <fullName evidence="6">Two-component system response regulator</fullName>
    </submittedName>
</protein>
<dbReference type="SMART" id="SM00421">
    <property type="entry name" value="HTH_LUXR"/>
    <property type="match status" value="1"/>
</dbReference>
<keyword evidence="2" id="KW-0238">DNA-binding</keyword>
<organism evidence="6 7">
    <name type="scientific">Acidisarcina polymorpha</name>
    <dbReference type="NCBI Taxonomy" id="2211140"/>
    <lineage>
        <taxon>Bacteria</taxon>
        <taxon>Pseudomonadati</taxon>
        <taxon>Acidobacteriota</taxon>
        <taxon>Terriglobia</taxon>
        <taxon>Terriglobales</taxon>
        <taxon>Acidobacteriaceae</taxon>
        <taxon>Acidisarcina</taxon>
    </lineage>
</organism>
<dbReference type="InterPro" id="IPR011006">
    <property type="entry name" value="CheY-like_superfamily"/>
</dbReference>
<dbReference type="PROSITE" id="PS50043">
    <property type="entry name" value="HTH_LUXR_2"/>
    <property type="match status" value="1"/>
</dbReference>
<dbReference type="Pfam" id="PF00072">
    <property type="entry name" value="Response_reg"/>
    <property type="match status" value="1"/>
</dbReference>
<evidence type="ECO:0000259" key="5">
    <source>
        <dbReference type="PROSITE" id="PS50110"/>
    </source>
</evidence>
<evidence type="ECO:0000256" key="2">
    <source>
        <dbReference type="ARBA" id="ARBA00023125"/>
    </source>
</evidence>
<dbReference type="EMBL" id="CP030840">
    <property type="protein sequence ID" value="AXC14532.1"/>
    <property type="molecule type" value="Genomic_DNA"/>
</dbReference>
<dbReference type="Gene3D" id="3.40.50.2300">
    <property type="match status" value="1"/>
</dbReference>
<dbReference type="PROSITE" id="PS00622">
    <property type="entry name" value="HTH_LUXR_1"/>
    <property type="match status" value="1"/>
</dbReference>
<dbReference type="SUPFAM" id="SSF46894">
    <property type="entry name" value="C-terminal effector domain of the bipartite response regulators"/>
    <property type="match status" value="1"/>
</dbReference>
<sequence>MSTIGSVVNDYPEVLELPQNPYTLLIADDHPIVREGLAALINRRSDMHIVAQASNGREAVERYLAQPPDVALIELRLPQMDGIEVVRSISAKVPGARLVIFTTCQGEEDIYRALKAGAYGYLLKNTSLDELVECVRAVAQGKRWIPPAVAAQLGKRVADRGLTVREIEVLRAVTNGKSNKEIGVVLDISEATVKVHMTHILEKLNVTGRTEAINVAVRRGLVHMDPVAAA</sequence>
<dbReference type="InterPro" id="IPR001789">
    <property type="entry name" value="Sig_transdc_resp-reg_receiver"/>
</dbReference>
<dbReference type="InterPro" id="IPR016032">
    <property type="entry name" value="Sig_transdc_resp-reg_C-effctor"/>
</dbReference>
<evidence type="ECO:0000256" key="1">
    <source>
        <dbReference type="ARBA" id="ARBA00022553"/>
    </source>
</evidence>
<evidence type="ECO:0000256" key="3">
    <source>
        <dbReference type="PROSITE-ProRule" id="PRU00169"/>
    </source>
</evidence>
<feature type="domain" description="HTH luxR-type" evidence="4">
    <location>
        <begin position="155"/>
        <end position="220"/>
    </location>
</feature>
<dbReference type="RefSeq" id="WP_236656993.1">
    <property type="nucleotide sequence ID" value="NZ_CP030840.1"/>
</dbReference>
<dbReference type="CDD" id="cd06170">
    <property type="entry name" value="LuxR_C_like"/>
    <property type="match status" value="1"/>
</dbReference>
<dbReference type="CDD" id="cd17535">
    <property type="entry name" value="REC_NarL-like"/>
    <property type="match status" value="1"/>
</dbReference>
<reference evidence="6 7" key="1">
    <citation type="journal article" date="2018" name="Front. Microbiol.">
        <title>Hydrolytic Capabilities as a Key to Environmental Success: Chitinolytic and Cellulolytic Acidobacteria From Acidic Sub-arctic Soils and Boreal Peatlands.</title>
        <authorList>
            <person name="Belova S.E."/>
            <person name="Ravin N.V."/>
            <person name="Pankratov T.A."/>
            <person name="Rakitin A.L."/>
            <person name="Ivanova A.A."/>
            <person name="Beletsky A.V."/>
            <person name="Mardanov A.V."/>
            <person name="Sinninghe Damste J.S."/>
            <person name="Dedysh S.N."/>
        </authorList>
    </citation>
    <scope>NUCLEOTIDE SEQUENCE [LARGE SCALE GENOMIC DNA]</scope>
    <source>
        <strain evidence="6 7">SBC82</strain>
    </source>
</reference>
<keyword evidence="1" id="KW-0597">Phosphoprotein</keyword>
<dbReference type="PRINTS" id="PR00038">
    <property type="entry name" value="HTHLUXR"/>
</dbReference>
<dbReference type="InterPro" id="IPR039420">
    <property type="entry name" value="WalR-like"/>
</dbReference>
<dbReference type="GO" id="GO:0000160">
    <property type="term" value="P:phosphorelay signal transduction system"/>
    <property type="evidence" value="ECO:0007669"/>
    <property type="project" value="InterPro"/>
</dbReference>
<dbReference type="Proteomes" id="UP000253606">
    <property type="component" value="Chromosome"/>
</dbReference>
<evidence type="ECO:0000259" key="4">
    <source>
        <dbReference type="PROSITE" id="PS50043"/>
    </source>
</evidence>
<dbReference type="PANTHER" id="PTHR43214">
    <property type="entry name" value="TWO-COMPONENT RESPONSE REGULATOR"/>
    <property type="match status" value="1"/>
</dbReference>
<dbReference type="AlphaFoldDB" id="A0A2Z5G5P9"/>
<dbReference type="SUPFAM" id="SSF52172">
    <property type="entry name" value="CheY-like"/>
    <property type="match status" value="1"/>
</dbReference>
<evidence type="ECO:0000313" key="6">
    <source>
        <dbReference type="EMBL" id="AXC14532.1"/>
    </source>
</evidence>
<dbReference type="InterPro" id="IPR058245">
    <property type="entry name" value="NreC/VraR/RcsB-like_REC"/>
</dbReference>
<gene>
    <name evidence="6" type="ORF">ACPOL_5280</name>
</gene>
<name>A0A2Z5G5P9_9BACT</name>
<proteinExistence type="predicted"/>
<dbReference type="InterPro" id="IPR000792">
    <property type="entry name" value="Tscrpt_reg_LuxR_C"/>
</dbReference>